<dbReference type="InterPro" id="IPR000674">
    <property type="entry name" value="Ald_Oxase/Xan_DH_a/b"/>
</dbReference>
<evidence type="ECO:0000256" key="2">
    <source>
        <dbReference type="ARBA" id="ARBA00023002"/>
    </source>
</evidence>
<reference evidence="4" key="1">
    <citation type="submission" date="2018-05" db="EMBL/GenBank/DDBJ databases">
        <authorList>
            <person name="Lanie J.A."/>
            <person name="Ng W.-L."/>
            <person name="Kazmierczak K.M."/>
            <person name="Andrzejewski T.M."/>
            <person name="Davidsen T.M."/>
            <person name="Wayne K.J."/>
            <person name="Tettelin H."/>
            <person name="Glass J.I."/>
            <person name="Rusch D."/>
            <person name="Podicherti R."/>
            <person name="Tsui H.-C.T."/>
            <person name="Winkler M.E."/>
        </authorList>
    </citation>
    <scope>NUCLEOTIDE SEQUENCE</scope>
</reference>
<feature type="non-terminal residue" evidence="4">
    <location>
        <position position="1"/>
    </location>
</feature>
<dbReference type="GO" id="GO:0016491">
    <property type="term" value="F:oxidoreductase activity"/>
    <property type="evidence" value="ECO:0007669"/>
    <property type="project" value="UniProtKB-KW"/>
</dbReference>
<name>A0A381N678_9ZZZZ</name>
<dbReference type="GO" id="GO:0005506">
    <property type="term" value="F:iron ion binding"/>
    <property type="evidence" value="ECO:0007669"/>
    <property type="project" value="InterPro"/>
</dbReference>
<dbReference type="SMART" id="SM01008">
    <property type="entry name" value="Ald_Xan_dh_C"/>
    <property type="match status" value="1"/>
</dbReference>
<dbReference type="AlphaFoldDB" id="A0A381N678"/>
<evidence type="ECO:0000259" key="3">
    <source>
        <dbReference type="SMART" id="SM01008"/>
    </source>
</evidence>
<sequence length="232" mass="24677">VGLSVTIETRVSADGLNFNQFGKRYRKVDGDEKVTGRAVFGADFTAPGSLFAKIVRSPHAHARILSIDTSEAEAMPGVETVCTAADFPSEVSGDVDTGEVEIGIQFLANLIMGRRKALFEGHPVAAVAATDIHIAEEAAKRVKVEYDVLPAVTDPIEAMSPEAPLLHEGLIATSLSGSADQPSNIAGHMEGGKGDVEQGFAESDVVIERTYKTALVHQGYIEPEAETVHWHA</sequence>
<dbReference type="InterPro" id="IPR037165">
    <property type="entry name" value="AldOxase/xan_DH_Mopterin-bd_sf"/>
</dbReference>
<keyword evidence="1" id="KW-0500">Molybdenum</keyword>
<accession>A0A381N678</accession>
<dbReference type="PANTHER" id="PTHR11908">
    <property type="entry name" value="XANTHINE DEHYDROGENASE"/>
    <property type="match status" value="1"/>
</dbReference>
<keyword evidence="2" id="KW-0560">Oxidoreductase</keyword>
<dbReference type="InterPro" id="IPR036856">
    <property type="entry name" value="Ald_Oxase/Xan_DH_a/b_sf"/>
</dbReference>
<dbReference type="Pfam" id="PF02738">
    <property type="entry name" value="MoCoBD_1"/>
    <property type="match status" value="1"/>
</dbReference>
<proteinExistence type="predicted"/>
<dbReference type="EMBL" id="UINC01000146">
    <property type="protein sequence ID" value="SUZ49997.1"/>
    <property type="molecule type" value="Genomic_DNA"/>
</dbReference>
<evidence type="ECO:0000256" key="1">
    <source>
        <dbReference type="ARBA" id="ARBA00022505"/>
    </source>
</evidence>
<dbReference type="Pfam" id="PF01315">
    <property type="entry name" value="Ald_Xan_dh_C"/>
    <property type="match status" value="1"/>
</dbReference>
<gene>
    <name evidence="4" type="ORF">METZ01_LOCUS2851</name>
</gene>
<dbReference type="PANTHER" id="PTHR11908:SF132">
    <property type="entry name" value="ALDEHYDE OXIDASE 1-RELATED"/>
    <property type="match status" value="1"/>
</dbReference>
<feature type="non-terminal residue" evidence="4">
    <location>
        <position position="232"/>
    </location>
</feature>
<evidence type="ECO:0000313" key="4">
    <source>
        <dbReference type="EMBL" id="SUZ49997.1"/>
    </source>
</evidence>
<feature type="domain" description="Aldehyde oxidase/xanthine dehydrogenase a/b hammerhead" evidence="3">
    <location>
        <begin position="35"/>
        <end position="150"/>
    </location>
</feature>
<dbReference type="InterPro" id="IPR008274">
    <property type="entry name" value="AldOxase/xan_DH_MoCoBD1"/>
</dbReference>
<dbReference type="Gene3D" id="3.90.1170.50">
    <property type="entry name" value="Aldehyde oxidase/xanthine dehydrogenase, a/b hammerhead"/>
    <property type="match status" value="1"/>
</dbReference>
<protein>
    <recommendedName>
        <fullName evidence="3">Aldehyde oxidase/xanthine dehydrogenase a/b hammerhead domain-containing protein</fullName>
    </recommendedName>
</protein>
<dbReference type="SUPFAM" id="SSF56003">
    <property type="entry name" value="Molybdenum cofactor-binding domain"/>
    <property type="match status" value="1"/>
</dbReference>
<dbReference type="Gene3D" id="3.30.365.10">
    <property type="entry name" value="Aldehyde oxidase/xanthine dehydrogenase, molybdopterin binding domain"/>
    <property type="match status" value="1"/>
</dbReference>
<organism evidence="4">
    <name type="scientific">marine metagenome</name>
    <dbReference type="NCBI Taxonomy" id="408172"/>
    <lineage>
        <taxon>unclassified sequences</taxon>
        <taxon>metagenomes</taxon>
        <taxon>ecological metagenomes</taxon>
    </lineage>
</organism>
<dbReference type="InterPro" id="IPR016208">
    <property type="entry name" value="Ald_Oxase/xanthine_DH-like"/>
</dbReference>
<dbReference type="SUPFAM" id="SSF54665">
    <property type="entry name" value="CO dehydrogenase molybdoprotein N-domain-like"/>
    <property type="match status" value="1"/>
</dbReference>